<dbReference type="PROSITE" id="PS50850">
    <property type="entry name" value="MFS"/>
    <property type="match status" value="1"/>
</dbReference>
<proteinExistence type="inferred from homology"/>
<dbReference type="Proteomes" id="UP001589906">
    <property type="component" value="Unassembled WGS sequence"/>
</dbReference>
<evidence type="ECO:0000256" key="1">
    <source>
        <dbReference type="ARBA" id="ARBA00004651"/>
    </source>
</evidence>
<dbReference type="InterPro" id="IPR036259">
    <property type="entry name" value="MFS_trans_sf"/>
</dbReference>
<comment type="caution">
    <text evidence="10">The sequence shown here is derived from an EMBL/GenBank/DDBJ whole genome shotgun (WGS) entry which is preliminary data.</text>
</comment>
<dbReference type="Pfam" id="PF07690">
    <property type="entry name" value="MFS_1"/>
    <property type="match status" value="1"/>
</dbReference>
<dbReference type="RefSeq" id="WP_376836573.1">
    <property type="nucleotide sequence ID" value="NZ_JBHLSW010000007.1"/>
</dbReference>
<dbReference type="EMBL" id="JBHLSW010000007">
    <property type="protein sequence ID" value="MFC0634528.1"/>
    <property type="molecule type" value="Genomic_DNA"/>
</dbReference>
<keyword evidence="11" id="KW-1185">Reference proteome</keyword>
<keyword evidence="4" id="KW-1003">Cell membrane</keyword>
<dbReference type="SUPFAM" id="SSF103473">
    <property type="entry name" value="MFS general substrate transporter"/>
    <property type="match status" value="1"/>
</dbReference>
<comment type="subcellular location">
    <subcellularLocation>
        <location evidence="8">Cell inner membrane</location>
        <topology evidence="8">Multi-pass membrane protein</topology>
    </subcellularLocation>
    <subcellularLocation>
        <location evidence="1">Cell membrane</location>
        <topology evidence="1">Multi-pass membrane protein</topology>
    </subcellularLocation>
</comment>
<dbReference type="CDD" id="cd17320">
    <property type="entry name" value="MFS_MdfA_MDR_like"/>
    <property type="match status" value="1"/>
</dbReference>
<feature type="transmembrane region" description="Helical" evidence="8">
    <location>
        <begin position="261"/>
        <end position="279"/>
    </location>
</feature>
<feature type="transmembrane region" description="Helical" evidence="8">
    <location>
        <begin position="380"/>
        <end position="402"/>
    </location>
</feature>
<comment type="similarity">
    <text evidence="2 8">Belongs to the major facilitator superfamily. Bcr/CmlA family.</text>
</comment>
<keyword evidence="3 8" id="KW-0813">Transport</keyword>
<feature type="transmembrane region" description="Helical" evidence="8">
    <location>
        <begin position="353"/>
        <end position="374"/>
    </location>
</feature>
<feature type="domain" description="Major facilitator superfamily (MFS) profile" evidence="9">
    <location>
        <begin position="22"/>
        <end position="404"/>
    </location>
</feature>
<dbReference type="InterPro" id="IPR020846">
    <property type="entry name" value="MFS_dom"/>
</dbReference>
<evidence type="ECO:0000313" key="11">
    <source>
        <dbReference type="Proteomes" id="UP001589906"/>
    </source>
</evidence>
<keyword evidence="7 8" id="KW-0472">Membrane</keyword>
<dbReference type="PANTHER" id="PTHR23502:SF132">
    <property type="entry name" value="POLYAMINE TRANSPORTER 2-RELATED"/>
    <property type="match status" value="1"/>
</dbReference>
<evidence type="ECO:0000256" key="8">
    <source>
        <dbReference type="RuleBase" id="RU365088"/>
    </source>
</evidence>
<accession>A0ABV6R4I0</accession>
<keyword evidence="6 8" id="KW-1133">Transmembrane helix</keyword>
<evidence type="ECO:0000256" key="4">
    <source>
        <dbReference type="ARBA" id="ARBA00022475"/>
    </source>
</evidence>
<keyword evidence="8" id="KW-0997">Cell inner membrane</keyword>
<evidence type="ECO:0000256" key="7">
    <source>
        <dbReference type="ARBA" id="ARBA00023136"/>
    </source>
</evidence>
<dbReference type="NCBIfam" id="TIGR00710">
    <property type="entry name" value="efflux_Bcr_CflA"/>
    <property type="match status" value="1"/>
</dbReference>
<feature type="transmembrane region" description="Helical" evidence="8">
    <location>
        <begin position="61"/>
        <end position="77"/>
    </location>
</feature>
<feature type="transmembrane region" description="Helical" evidence="8">
    <location>
        <begin position="227"/>
        <end position="245"/>
    </location>
</feature>
<sequence>MTPITPSQAPGVARRGPGFAEFVCLIAMMMALNALAIDAMLPALPAIGEALGVADENSRQWVITAYLLGFGGAQLIYGPLADRYGRRPLLLAGIGVYVAFSALAAFAPSFETLILSRIGMGLGAAALRAVPLSVVRDLYSGRTMARVMSLSFLVFLGVPILAPSVGAAVLLVGPWRWIFGVLGLAGAAVAAWIALRLPETLAEENRRPLRIAPLLAGFLEVLTHRTAMGYTLAMTAVSGALFGFINSSQQIFFDAFGLPDLFPLIFAAIAGAIAVASLVNARFVEKLGTRLISHAALMGFIALPAAHTAIALAGHETVWTFAVMQALTMFCFGLIAGNFGAMAMEPMGRIAGTAASVQGVISTLGGALLGFGIGQQFDGTVIPMTTGFVVMGVVALGFVLWAERGRLFVARHLPPVGADGKA</sequence>
<feature type="transmembrane region" description="Helical" evidence="8">
    <location>
        <begin position="177"/>
        <end position="197"/>
    </location>
</feature>
<keyword evidence="5 8" id="KW-0812">Transmembrane</keyword>
<evidence type="ECO:0000313" key="10">
    <source>
        <dbReference type="EMBL" id="MFC0634528.1"/>
    </source>
</evidence>
<feature type="transmembrane region" description="Helical" evidence="8">
    <location>
        <begin position="147"/>
        <end position="171"/>
    </location>
</feature>
<feature type="transmembrane region" description="Helical" evidence="8">
    <location>
        <begin position="89"/>
        <end position="108"/>
    </location>
</feature>
<organism evidence="10 11">
    <name type="scientific">Brevundimonas balnearis</name>
    <dbReference type="NCBI Taxonomy" id="1572858"/>
    <lineage>
        <taxon>Bacteria</taxon>
        <taxon>Pseudomonadati</taxon>
        <taxon>Pseudomonadota</taxon>
        <taxon>Alphaproteobacteria</taxon>
        <taxon>Caulobacterales</taxon>
        <taxon>Caulobacteraceae</taxon>
        <taxon>Brevundimonas</taxon>
    </lineage>
</organism>
<feature type="transmembrane region" description="Helical" evidence="8">
    <location>
        <begin position="22"/>
        <end position="41"/>
    </location>
</feature>
<dbReference type="InterPro" id="IPR011701">
    <property type="entry name" value="MFS"/>
</dbReference>
<feature type="transmembrane region" description="Helical" evidence="8">
    <location>
        <begin position="114"/>
        <end position="135"/>
    </location>
</feature>
<evidence type="ECO:0000259" key="9">
    <source>
        <dbReference type="PROSITE" id="PS50850"/>
    </source>
</evidence>
<evidence type="ECO:0000256" key="6">
    <source>
        <dbReference type="ARBA" id="ARBA00022989"/>
    </source>
</evidence>
<name>A0ABV6R4I0_9CAUL</name>
<gene>
    <name evidence="10" type="ORF">ACFFGE_11670</name>
</gene>
<reference evidence="10 11" key="1">
    <citation type="submission" date="2024-09" db="EMBL/GenBank/DDBJ databases">
        <authorList>
            <person name="Sun Q."/>
            <person name="Mori K."/>
        </authorList>
    </citation>
    <scope>NUCLEOTIDE SEQUENCE [LARGE SCALE GENOMIC DNA]</scope>
    <source>
        <strain evidence="10 11">NCAIM B.02621</strain>
    </source>
</reference>
<evidence type="ECO:0000256" key="2">
    <source>
        <dbReference type="ARBA" id="ARBA00006236"/>
    </source>
</evidence>
<dbReference type="PANTHER" id="PTHR23502">
    <property type="entry name" value="MAJOR FACILITATOR SUPERFAMILY"/>
    <property type="match status" value="1"/>
</dbReference>
<evidence type="ECO:0000256" key="5">
    <source>
        <dbReference type="ARBA" id="ARBA00022692"/>
    </source>
</evidence>
<dbReference type="Gene3D" id="1.20.1720.10">
    <property type="entry name" value="Multidrug resistance protein D"/>
    <property type="match status" value="1"/>
</dbReference>
<evidence type="ECO:0000256" key="3">
    <source>
        <dbReference type="ARBA" id="ARBA00022448"/>
    </source>
</evidence>
<protein>
    <recommendedName>
        <fullName evidence="8">Bcr/CflA family efflux transporter</fullName>
    </recommendedName>
</protein>
<feature type="transmembrane region" description="Helical" evidence="8">
    <location>
        <begin position="291"/>
        <end position="312"/>
    </location>
</feature>
<dbReference type="InterPro" id="IPR004812">
    <property type="entry name" value="Efflux_drug-R_Bcr/CmlA"/>
</dbReference>
<feature type="transmembrane region" description="Helical" evidence="8">
    <location>
        <begin position="318"/>
        <end position="341"/>
    </location>
</feature>